<feature type="domain" description="DUF1985" evidence="1">
    <location>
        <begin position="93"/>
        <end position="215"/>
    </location>
</feature>
<dbReference type="Proteomes" id="UP001190926">
    <property type="component" value="Unassembled WGS sequence"/>
</dbReference>
<dbReference type="InterPro" id="IPR015410">
    <property type="entry name" value="DUF1985"/>
</dbReference>
<dbReference type="PANTHER" id="PTHR48449">
    <property type="entry name" value="DUF1985 DOMAIN-CONTAINING PROTEIN"/>
    <property type="match status" value="1"/>
</dbReference>
<gene>
    <name evidence="2" type="ORF">C2S53_002531</name>
</gene>
<evidence type="ECO:0000313" key="3">
    <source>
        <dbReference type="Proteomes" id="UP001190926"/>
    </source>
</evidence>
<dbReference type="EMBL" id="SDAM02029495">
    <property type="protein sequence ID" value="KAH6757110.1"/>
    <property type="molecule type" value="Genomic_DNA"/>
</dbReference>
<reference evidence="2 3" key="1">
    <citation type="journal article" date="2021" name="Nat. Commun.">
        <title>Incipient diploidization of the medicinal plant Perilla within 10,000 years.</title>
        <authorList>
            <person name="Zhang Y."/>
            <person name="Shen Q."/>
            <person name="Leng L."/>
            <person name="Zhang D."/>
            <person name="Chen S."/>
            <person name="Shi Y."/>
            <person name="Ning Z."/>
            <person name="Chen S."/>
        </authorList>
    </citation>
    <scope>NUCLEOTIDE SEQUENCE [LARGE SCALE GENOMIC DNA]</scope>
    <source>
        <strain evidence="3">cv. PC099</strain>
    </source>
</reference>
<protein>
    <recommendedName>
        <fullName evidence="1">DUF1985 domain-containing protein</fullName>
    </recommendedName>
</protein>
<proteinExistence type="predicted"/>
<accession>A0AAD4IQ97</accession>
<comment type="caution">
    <text evidence="2">The sequence shown here is derived from an EMBL/GenBank/DDBJ whole genome shotgun (WGS) entry which is preliminary data.</text>
</comment>
<evidence type="ECO:0000313" key="2">
    <source>
        <dbReference type="EMBL" id="KAH6757110.1"/>
    </source>
</evidence>
<dbReference type="Pfam" id="PF09331">
    <property type="entry name" value="DUF1985"/>
    <property type="match status" value="1"/>
</dbReference>
<name>A0AAD4IQ97_PERFH</name>
<dbReference type="PANTHER" id="PTHR48449:SF1">
    <property type="entry name" value="DUF1985 DOMAIN-CONTAINING PROTEIN"/>
    <property type="match status" value="1"/>
</dbReference>
<evidence type="ECO:0000259" key="1">
    <source>
        <dbReference type="Pfam" id="PF09331"/>
    </source>
</evidence>
<dbReference type="AlphaFoldDB" id="A0AAD4IQ97"/>
<sequence length="278" mass="32061">MKFFFYDLSDTAGGNARYLPTPFGTAVRCRRYCRISSGGTERTQLLKVGRSDLLPRFEEGCFGHLLRWTDSRSCGKALHALISRKINLGDALKYEVWFHINGNNIRFSYPEFALVSGFRFGTSNFDPNAYHDCSNIGVFMRFCGGKSIRVKDLLKKFESDVANATEDDYLKVANVLALYMFALGYDTHRQVESFVWVLVDNLREWDRYPWGAYIYPILLNYMSLLPNTRLECGSKYHFFGPVWDLQIWACEAIPDLAGQIAQCVYPHALPRCLRWFLV</sequence>
<keyword evidence="3" id="KW-1185">Reference proteome</keyword>
<organism evidence="2 3">
    <name type="scientific">Perilla frutescens var. hirtella</name>
    <name type="common">Perilla citriodora</name>
    <name type="synonym">Perilla setoyensis</name>
    <dbReference type="NCBI Taxonomy" id="608512"/>
    <lineage>
        <taxon>Eukaryota</taxon>
        <taxon>Viridiplantae</taxon>
        <taxon>Streptophyta</taxon>
        <taxon>Embryophyta</taxon>
        <taxon>Tracheophyta</taxon>
        <taxon>Spermatophyta</taxon>
        <taxon>Magnoliopsida</taxon>
        <taxon>eudicotyledons</taxon>
        <taxon>Gunneridae</taxon>
        <taxon>Pentapetalae</taxon>
        <taxon>asterids</taxon>
        <taxon>lamiids</taxon>
        <taxon>Lamiales</taxon>
        <taxon>Lamiaceae</taxon>
        <taxon>Nepetoideae</taxon>
        <taxon>Elsholtzieae</taxon>
        <taxon>Perilla</taxon>
    </lineage>
</organism>